<feature type="transmembrane region" description="Helical" evidence="9">
    <location>
        <begin position="71"/>
        <end position="104"/>
    </location>
</feature>
<name>A0A4Q2K1D2_9ACTN</name>
<dbReference type="Gene3D" id="1.10.3720.10">
    <property type="entry name" value="MetI-like"/>
    <property type="match status" value="2"/>
</dbReference>
<feature type="transmembrane region" description="Helical" evidence="9">
    <location>
        <begin position="320"/>
        <end position="341"/>
    </location>
</feature>
<dbReference type="PANTHER" id="PTHR30425:SF1">
    <property type="entry name" value="PHOSPHATE TRANSPORT SYSTEM PERMEASE PROTEIN PSTC"/>
    <property type="match status" value="1"/>
</dbReference>
<protein>
    <recommendedName>
        <fullName evidence="10">Phosphate transport system permease protein</fullName>
    </recommendedName>
</protein>
<feature type="transmembrane region" description="Helical" evidence="9">
    <location>
        <begin position="438"/>
        <end position="458"/>
    </location>
</feature>
<sequence>MPMTKTVRARRRCADLVQNSLVATLALAGVAALAAVLVTVAVQGWPIVSEVGLSAFLLGNSWMPVDFGTGASFGIANFIAGSVAVSVLALALALLVAIGCALFLSCAAGPALRAALCSAIDLLAGIPSVVYGFVGLEVVSKAFIEAGHPSGNCVLAAGIVLAVMVLPFMVSSMTESMLAVRQRYLAASLNLGVGKWYGAYAVVLPVSLRLLWPSVMMAFARAMGETMAVMMVVGNANLFPELLGKGETIASLIALEMGTAAAGSTHMHALFAAGFVLLVIVLAVDALTAWAQHRLARRASRGVRGGRWVLGRAGACLARVWAWAGMAVVAGCIVFLFAYVFSQGAGYISWEFITQSPSGAILGTEGGIFPAIAGSAWFTATALVIAVPLALALAVYRVFLCRKPAVGHAVGRVISVAAGAPSIVMGLFAYAVLVRDAGLGRCVLAGGVALALMIIPFIEVRVEKALREVPAELVASAYALGCTRSYVVRTLVLPYCRGEVLGAVVLGALYALGAAAPLIFTGGVAFAPVPTGIDQPAMSLPLHLYLMLAQGTTIPQVYATAFVLMALVLACNLAVSAYAQIRRRRWMKS</sequence>
<evidence type="ECO:0000256" key="7">
    <source>
        <dbReference type="ARBA" id="ARBA00022989"/>
    </source>
</evidence>
<dbReference type="PROSITE" id="PS50928">
    <property type="entry name" value="ABC_TM1"/>
    <property type="match status" value="2"/>
</dbReference>
<feature type="transmembrane region" description="Helical" evidence="9">
    <location>
        <begin position="21"/>
        <end position="48"/>
    </location>
</feature>
<comment type="caution">
    <text evidence="10">Lacks conserved residue(s) required for the propagation of feature annotation.</text>
</comment>
<evidence type="ECO:0000256" key="9">
    <source>
        <dbReference type="RuleBase" id="RU363032"/>
    </source>
</evidence>
<evidence type="ECO:0000256" key="6">
    <source>
        <dbReference type="ARBA" id="ARBA00022692"/>
    </source>
</evidence>
<feature type="transmembrane region" description="Helical" evidence="9">
    <location>
        <begin position="154"/>
        <end position="172"/>
    </location>
</feature>
<reference evidence="12 13" key="1">
    <citation type="submission" date="2019-01" db="EMBL/GenBank/DDBJ databases">
        <title>Senegalimassilia sp. nov. KGMB04484 isolated human feces.</title>
        <authorList>
            <person name="Han K.-I."/>
            <person name="Kim J.-S."/>
            <person name="Lee K.C."/>
            <person name="Suh M.K."/>
            <person name="Eom M.K."/>
            <person name="Lee J.H."/>
            <person name="Park S.-H."/>
            <person name="Kang S.W."/>
            <person name="Park J.-E."/>
            <person name="Oh B.S."/>
            <person name="Yu S.Y."/>
            <person name="Choi S.-H."/>
            <person name="Lee D.H."/>
            <person name="Yoon H."/>
            <person name="Kim B.-Y."/>
            <person name="Lee J.H."/>
            <person name="Lee J.-S."/>
        </authorList>
    </citation>
    <scope>NUCLEOTIDE SEQUENCE [LARGE SCALE GENOMIC DNA]</scope>
    <source>
        <strain evidence="12 13">KGMB04484</strain>
    </source>
</reference>
<feature type="transmembrane region" description="Helical" evidence="9">
    <location>
        <begin position="376"/>
        <end position="399"/>
    </location>
</feature>
<proteinExistence type="inferred from homology"/>
<comment type="subcellular location">
    <subcellularLocation>
        <location evidence="1 9">Cell membrane</location>
        <topology evidence="1 9">Multi-pass membrane protein</topology>
    </subcellularLocation>
</comment>
<comment type="caution">
    <text evidence="12">The sequence shown here is derived from an EMBL/GenBank/DDBJ whole genome shotgun (WGS) entry which is preliminary data.</text>
</comment>
<evidence type="ECO:0000256" key="5">
    <source>
        <dbReference type="ARBA" id="ARBA00022592"/>
    </source>
</evidence>
<feature type="transmembrane region" description="Helical" evidence="9">
    <location>
        <begin position="184"/>
        <end position="204"/>
    </location>
</feature>
<dbReference type="GO" id="GO:0005315">
    <property type="term" value="F:phosphate transmembrane transporter activity"/>
    <property type="evidence" value="ECO:0007669"/>
    <property type="project" value="InterPro"/>
</dbReference>
<evidence type="ECO:0000256" key="8">
    <source>
        <dbReference type="ARBA" id="ARBA00023136"/>
    </source>
</evidence>
<dbReference type="NCBIfam" id="TIGR02138">
    <property type="entry name" value="phosphate_pstC"/>
    <property type="match status" value="1"/>
</dbReference>
<dbReference type="Proteomes" id="UP000293345">
    <property type="component" value="Unassembled WGS sequence"/>
</dbReference>
<dbReference type="GO" id="GO:0006817">
    <property type="term" value="P:phosphate ion transport"/>
    <property type="evidence" value="ECO:0007669"/>
    <property type="project" value="UniProtKB-KW"/>
</dbReference>
<feature type="transmembrane region" description="Helical" evidence="9">
    <location>
        <begin position="557"/>
        <end position="579"/>
    </location>
</feature>
<comment type="function">
    <text evidence="10">Part of the binding-protein-dependent transport system for phosphate; probably responsible for the translocation of the substrate across the membrane.</text>
</comment>
<dbReference type="AlphaFoldDB" id="A0A4Q2K1D2"/>
<dbReference type="SUPFAM" id="SSF161098">
    <property type="entry name" value="MetI-like"/>
    <property type="match status" value="2"/>
</dbReference>
<dbReference type="Pfam" id="PF00528">
    <property type="entry name" value="BPD_transp_1"/>
    <property type="match status" value="2"/>
</dbReference>
<evidence type="ECO:0000256" key="2">
    <source>
        <dbReference type="ARBA" id="ARBA00007069"/>
    </source>
</evidence>
<dbReference type="InterPro" id="IPR035906">
    <property type="entry name" value="MetI-like_sf"/>
</dbReference>
<keyword evidence="6 9" id="KW-0812">Transmembrane</keyword>
<evidence type="ECO:0000259" key="11">
    <source>
        <dbReference type="PROSITE" id="PS50928"/>
    </source>
</evidence>
<feature type="domain" description="ABC transmembrane type-1" evidence="11">
    <location>
        <begin position="79"/>
        <end position="288"/>
    </location>
</feature>
<accession>A0A4Q2K1D2</accession>
<dbReference type="PANTHER" id="PTHR30425">
    <property type="entry name" value="PHOSPHATE TRANSPORT SYSTEM PERMEASE PROTEIN PST"/>
    <property type="match status" value="1"/>
</dbReference>
<dbReference type="InterPro" id="IPR051124">
    <property type="entry name" value="Phosphate_Transport_Permease"/>
</dbReference>
<gene>
    <name evidence="12" type="primary">pstC</name>
    <name evidence="12" type="ORF">ET524_02615</name>
</gene>
<evidence type="ECO:0000256" key="10">
    <source>
        <dbReference type="RuleBase" id="RU363054"/>
    </source>
</evidence>
<feature type="domain" description="ABC transmembrane type-1" evidence="11">
    <location>
        <begin position="372"/>
        <end position="575"/>
    </location>
</feature>
<feature type="transmembrane region" description="Helical" evidence="9">
    <location>
        <begin position="411"/>
        <end position="432"/>
    </location>
</feature>
<evidence type="ECO:0000256" key="4">
    <source>
        <dbReference type="ARBA" id="ARBA00022475"/>
    </source>
</evidence>
<keyword evidence="13" id="KW-1185">Reference proteome</keyword>
<evidence type="ECO:0000313" key="12">
    <source>
        <dbReference type="EMBL" id="RXZ53503.1"/>
    </source>
</evidence>
<evidence type="ECO:0000256" key="3">
    <source>
        <dbReference type="ARBA" id="ARBA00022448"/>
    </source>
</evidence>
<organism evidence="12 13">
    <name type="scientific">Senegalimassilia faecalis</name>
    <dbReference type="NCBI Taxonomy" id="2509433"/>
    <lineage>
        <taxon>Bacteria</taxon>
        <taxon>Bacillati</taxon>
        <taxon>Actinomycetota</taxon>
        <taxon>Coriobacteriia</taxon>
        <taxon>Coriobacteriales</taxon>
        <taxon>Coriobacteriaceae</taxon>
        <taxon>Senegalimassilia</taxon>
    </lineage>
</organism>
<dbReference type="EMBL" id="SDPW01000001">
    <property type="protein sequence ID" value="RXZ53503.1"/>
    <property type="molecule type" value="Genomic_DNA"/>
</dbReference>
<feature type="transmembrane region" description="Helical" evidence="9">
    <location>
        <begin position="269"/>
        <end position="291"/>
    </location>
</feature>
<dbReference type="CDD" id="cd06261">
    <property type="entry name" value="TM_PBP2"/>
    <property type="match status" value="2"/>
</dbReference>
<feature type="transmembrane region" description="Helical" evidence="9">
    <location>
        <begin position="111"/>
        <end position="134"/>
    </location>
</feature>
<keyword evidence="7 9" id="KW-1133">Transmembrane helix</keyword>
<feature type="transmembrane region" description="Helical" evidence="9">
    <location>
        <begin position="500"/>
        <end position="520"/>
    </location>
</feature>
<keyword evidence="8 9" id="KW-0472">Membrane</keyword>
<comment type="similarity">
    <text evidence="2 10">Belongs to the binding-protein-dependent transport system permease family. CysTW subfamily.</text>
</comment>
<dbReference type="InterPro" id="IPR011864">
    <property type="entry name" value="Phosphate_PstC"/>
</dbReference>
<evidence type="ECO:0000313" key="13">
    <source>
        <dbReference type="Proteomes" id="UP000293345"/>
    </source>
</evidence>
<dbReference type="GO" id="GO:0005886">
    <property type="term" value="C:plasma membrane"/>
    <property type="evidence" value="ECO:0007669"/>
    <property type="project" value="UniProtKB-SubCell"/>
</dbReference>
<dbReference type="InterPro" id="IPR000515">
    <property type="entry name" value="MetI-like"/>
</dbReference>
<keyword evidence="4 10" id="KW-1003">Cell membrane</keyword>
<keyword evidence="5 10" id="KW-0592">Phosphate transport</keyword>
<keyword evidence="3 9" id="KW-0813">Transport</keyword>
<evidence type="ECO:0000256" key="1">
    <source>
        <dbReference type="ARBA" id="ARBA00004651"/>
    </source>
</evidence>